<name>A0ACC8XGJ3_9FIRM</name>
<evidence type="ECO:0000313" key="1">
    <source>
        <dbReference type="EMBL" id="ONI42637.1"/>
    </source>
</evidence>
<sequence>MKTIFGIICFIFILVGCEKKEEALLSEPVTYIEETSREEILNVYINEEVSLEAYEPIEGVYLGAFAEKNKDLNNDIINFEQAIGQEQAFRVFQYTKAQSINTQDILSCVANKQVPYIKYLLDENSSPKVYEFINDVGAVYSTPLFIELYPVTENITNPTAYKQQYQETYDLIKNYLPNATIVWSMDYTRIQDWAGYYPGNYMVDWVGLNIYLPRYKEETLFNEDISDVIDMWYKTFQEKKPMMISSLAISHFSNVDYTYIIADAKNKLKYFYQDIPQKYPRIKGILYIDINMQDLGGTDDYRVSIQSELAEYINQLTTNPLFLHEIKSEIDLNAKQYITYTLPILVYNNKHYLSEIYASQVFDSKSLNQVNAFKDLEGAIYYPLEDMQAYADFYF</sequence>
<accession>A0ACC8XGJ3</accession>
<gene>
    <name evidence="1" type="ORF">AN396_13725</name>
</gene>
<keyword evidence="2" id="KW-1185">Reference proteome</keyword>
<dbReference type="EMBL" id="LJDB01000009">
    <property type="protein sequence ID" value="ONI42637.1"/>
    <property type="molecule type" value="Genomic_DNA"/>
</dbReference>
<organism evidence="1 2">
    <name type="scientific">Candidatus Epulonipiscium fishelsonii</name>
    <dbReference type="NCBI Taxonomy" id="77094"/>
    <lineage>
        <taxon>Bacteria</taxon>
        <taxon>Bacillati</taxon>
        <taxon>Bacillota</taxon>
        <taxon>Clostridia</taxon>
        <taxon>Lachnospirales</taxon>
        <taxon>Lachnospiraceae</taxon>
        <taxon>Candidatus Epulonipiscium</taxon>
    </lineage>
</organism>
<reference evidence="1" key="1">
    <citation type="submission" date="2016-08" db="EMBL/GenBank/DDBJ databases">
        <authorList>
            <person name="Ngugi D.K."/>
            <person name="Miyake S."/>
            <person name="Stingl U."/>
        </authorList>
    </citation>
    <scope>NUCLEOTIDE SEQUENCE</scope>
    <source>
        <strain evidence="1">SCG-B11WGA-EpuloA1</strain>
    </source>
</reference>
<evidence type="ECO:0000313" key="2">
    <source>
        <dbReference type="Proteomes" id="UP000188605"/>
    </source>
</evidence>
<proteinExistence type="predicted"/>
<protein>
    <submittedName>
        <fullName evidence="1">Uncharacterized protein</fullName>
    </submittedName>
</protein>
<dbReference type="Proteomes" id="UP000188605">
    <property type="component" value="Unassembled WGS sequence"/>
</dbReference>
<comment type="caution">
    <text evidence="1">The sequence shown here is derived from an EMBL/GenBank/DDBJ whole genome shotgun (WGS) entry which is preliminary data.</text>
</comment>